<reference evidence="2" key="1">
    <citation type="submission" date="2019-12" db="EMBL/GenBank/DDBJ databases">
        <title>Genome sequencing and annotation of Brassica cretica.</title>
        <authorList>
            <person name="Studholme D.J."/>
            <person name="Sarris P."/>
        </authorList>
    </citation>
    <scope>NUCLEOTIDE SEQUENCE</scope>
    <source>
        <strain evidence="2">PFS-109/04</strain>
        <tissue evidence="2">Leaf</tissue>
    </source>
</reference>
<dbReference type="AlphaFoldDB" id="A0A8S9QPC2"/>
<dbReference type="EMBL" id="QGKX02000996">
    <property type="protein sequence ID" value="KAF3553088.1"/>
    <property type="molecule type" value="Genomic_DNA"/>
</dbReference>
<dbReference type="Proteomes" id="UP000712600">
    <property type="component" value="Unassembled WGS sequence"/>
</dbReference>
<feature type="region of interest" description="Disordered" evidence="1">
    <location>
        <begin position="312"/>
        <end position="344"/>
    </location>
</feature>
<sequence>MLEIVRSPRNSGKITFPSCLRLLTVAILYDQSECSSEKRVLYDFKIVKFKRYLRSRQNKNEFNAIFKRGATRTRRRRTPVDPARRMAELNQCWVRLGRLPNCTGPARSANGRAESVLGPAQPFAELDWSSSTNCRAESVLGTAWRTATESVFDDQFCPQEVIKRNKRTSTFYMYLALTPYKSFQRFVCIETRGRFDFVNIGEITSFKSLGRVIYNIGQDLGHLDDYKITKTSTRIQVSVDALKPLTKSTILKMDLGEELLPIMLEYEDLGYHYSICNKLSHLAKSCPLAPRTTQDTTLAARKEKFDVQPNWAKTYPKAPTTGPHGDFKSRSDRHGKPFGDRLPLPEGETSYLLKTFTDSTMERENSSFPKNLAENDYPTDPRIPSRDQVLEELREVKFQYTNVSDPSEAATRKQRVIHSEENGLMEQTADIIIVAASNTLLAINAETDQSNNLQGASYISGQTSQALPPAAPVSATLGSSEEPTMALEPQDVRLLAPVISRAQIWESAT</sequence>
<comment type="caution">
    <text evidence="2">The sequence shown here is derived from an EMBL/GenBank/DDBJ whole genome shotgun (WGS) entry which is preliminary data.</text>
</comment>
<gene>
    <name evidence="2" type="ORF">F2Q69_00013740</name>
</gene>
<evidence type="ECO:0000313" key="2">
    <source>
        <dbReference type="EMBL" id="KAF3553088.1"/>
    </source>
</evidence>
<accession>A0A8S9QPC2</accession>
<evidence type="ECO:0000313" key="3">
    <source>
        <dbReference type="Proteomes" id="UP000712600"/>
    </source>
</evidence>
<evidence type="ECO:0000256" key="1">
    <source>
        <dbReference type="SAM" id="MobiDB-lite"/>
    </source>
</evidence>
<feature type="compositionally biased region" description="Basic and acidic residues" evidence="1">
    <location>
        <begin position="325"/>
        <end position="339"/>
    </location>
</feature>
<feature type="region of interest" description="Disordered" evidence="1">
    <location>
        <begin position="360"/>
        <end position="382"/>
    </location>
</feature>
<proteinExistence type="predicted"/>
<name>A0A8S9QPC2_BRACR</name>
<protein>
    <recommendedName>
        <fullName evidence="4">Zinc knuckle CX2CX4HX4C domain-containing protein</fullName>
    </recommendedName>
</protein>
<evidence type="ECO:0008006" key="4">
    <source>
        <dbReference type="Google" id="ProtNLM"/>
    </source>
</evidence>
<organism evidence="2 3">
    <name type="scientific">Brassica cretica</name>
    <name type="common">Mustard</name>
    <dbReference type="NCBI Taxonomy" id="69181"/>
    <lineage>
        <taxon>Eukaryota</taxon>
        <taxon>Viridiplantae</taxon>
        <taxon>Streptophyta</taxon>
        <taxon>Embryophyta</taxon>
        <taxon>Tracheophyta</taxon>
        <taxon>Spermatophyta</taxon>
        <taxon>Magnoliopsida</taxon>
        <taxon>eudicotyledons</taxon>
        <taxon>Gunneridae</taxon>
        <taxon>Pentapetalae</taxon>
        <taxon>rosids</taxon>
        <taxon>malvids</taxon>
        <taxon>Brassicales</taxon>
        <taxon>Brassicaceae</taxon>
        <taxon>Brassiceae</taxon>
        <taxon>Brassica</taxon>
    </lineage>
</organism>